<dbReference type="SMART" id="SM01086">
    <property type="entry name" value="ClpB_D2-small"/>
    <property type="match status" value="1"/>
</dbReference>
<dbReference type="GO" id="GO:0006508">
    <property type="term" value="P:proteolysis"/>
    <property type="evidence" value="ECO:0007669"/>
    <property type="project" value="UniProtKB-KW"/>
</dbReference>
<dbReference type="Pfam" id="PF17871">
    <property type="entry name" value="AAA_lid_9"/>
    <property type="match status" value="1"/>
</dbReference>
<dbReference type="InterPro" id="IPR028299">
    <property type="entry name" value="ClpA/B_CS2"/>
</dbReference>
<keyword evidence="3 6" id="KW-0067">ATP-binding</keyword>
<evidence type="ECO:0000256" key="1">
    <source>
        <dbReference type="ARBA" id="ARBA00022737"/>
    </source>
</evidence>
<dbReference type="InterPro" id="IPR041546">
    <property type="entry name" value="ClpA/ClpB_AAA_lid"/>
</dbReference>
<accession>A0A4V2QAL2</accession>
<dbReference type="SUPFAM" id="SSF52540">
    <property type="entry name" value="P-loop containing nucleoside triphosphate hydrolases"/>
    <property type="match status" value="2"/>
</dbReference>
<dbReference type="SMART" id="SM00382">
    <property type="entry name" value="AAA"/>
    <property type="match status" value="2"/>
</dbReference>
<dbReference type="Pfam" id="PF10431">
    <property type="entry name" value="ClpB_D2-small"/>
    <property type="match status" value="1"/>
</dbReference>
<dbReference type="AlphaFoldDB" id="A0A4V2QAL2"/>
<name>A0A4V2QAL2_9FIRM</name>
<dbReference type="GO" id="GO:0005737">
    <property type="term" value="C:cytoplasm"/>
    <property type="evidence" value="ECO:0007669"/>
    <property type="project" value="TreeGrafter"/>
</dbReference>
<dbReference type="InterPro" id="IPR027417">
    <property type="entry name" value="P-loop_NTPase"/>
</dbReference>
<dbReference type="SUPFAM" id="SSF81923">
    <property type="entry name" value="Double Clp-N motif"/>
    <property type="match status" value="1"/>
</dbReference>
<dbReference type="InterPro" id="IPR036628">
    <property type="entry name" value="Clp_N_dom_sf"/>
</dbReference>
<dbReference type="Pfam" id="PF02861">
    <property type="entry name" value="Clp_N"/>
    <property type="match status" value="1"/>
</dbReference>
<dbReference type="Gene3D" id="3.40.50.300">
    <property type="entry name" value="P-loop containing nucleotide triphosphate hydrolases"/>
    <property type="match status" value="2"/>
</dbReference>
<reference evidence="8 9" key="1">
    <citation type="submission" date="2019-03" db="EMBL/GenBank/DDBJ databases">
        <title>Genomic Encyclopedia of Type Strains, Phase IV (KMG-IV): sequencing the most valuable type-strain genomes for metagenomic binning, comparative biology and taxonomic classification.</title>
        <authorList>
            <person name="Goeker M."/>
        </authorList>
    </citation>
    <scope>NUCLEOTIDE SEQUENCE [LARGE SCALE GENOMIC DNA]</scope>
    <source>
        <strain evidence="8 9">DSM 100451</strain>
    </source>
</reference>
<dbReference type="GO" id="GO:0016887">
    <property type="term" value="F:ATP hydrolysis activity"/>
    <property type="evidence" value="ECO:0007669"/>
    <property type="project" value="InterPro"/>
</dbReference>
<dbReference type="GO" id="GO:0008233">
    <property type="term" value="F:peptidase activity"/>
    <property type="evidence" value="ECO:0007669"/>
    <property type="project" value="UniProtKB-KW"/>
</dbReference>
<evidence type="ECO:0000256" key="5">
    <source>
        <dbReference type="PROSITE-ProRule" id="PRU01251"/>
    </source>
</evidence>
<dbReference type="PANTHER" id="PTHR11638:SF18">
    <property type="entry name" value="HEAT SHOCK PROTEIN 104"/>
    <property type="match status" value="1"/>
</dbReference>
<dbReference type="Pfam" id="PF07724">
    <property type="entry name" value="AAA_2"/>
    <property type="match status" value="1"/>
</dbReference>
<dbReference type="STRING" id="1650663.GCA_001486665_03107"/>
<dbReference type="PROSITE" id="PS00870">
    <property type="entry name" value="CLPAB_1"/>
    <property type="match status" value="1"/>
</dbReference>
<dbReference type="Gene3D" id="1.10.8.60">
    <property type="match status" value="2"/>
</dbReference>
<protein>
    <submittedName>
        <fullName evidence="8">ATP-dependent Clp protease ATP-binding subunit ClpC</fullName>
    </submittedName>
</protein>
<dbReference type="PRINTS" id="PR00300">
    <property type="entry name" value="CLPPROTEASEA"/>
</dbReference>
<dbReference type="PROSITE" id="PS00871">
    <property type="entry name" value="CLPAB_2"/>
    <property type="match status" value="1"/>
</dbReference>
<dbReference type="Pfam" id="PF00004">
    <property type="entry name" value="AAA"/>
    <property type="match status" value="1"/>
</dbReference>
<dbReference type="InterPro" id="IPR003593">
    <property type="entry name" value="AAA+_ATPase"/>
</dbReference>
<dbReference type="GO" id="GO:0005524">
    <property type="term" value="F:ATP binding"/>
    <property type="evidence" value="ECO:0007669"/>
    <property type="project" value="UniProtKB-KW"/>
</dbReference>
<dbReference type="InterPro" id="IPR018368">
    <property type="entry name" value="ClpA/B_CS1"/>
</dbReference>
<dbReference type="GO" id="GO:0034605">
    <property type="term" value="P:cellular response to heat"/>
    <property type="evidence" value="ECO:0007669"/>
    <property type="project" value="TreeGrafter"/>
</dbReference>
<keyword evidence="8" id="KW-0378">Hydrolase</keyword>
<dbReference type="FunFam" id="3.40.50.300:FF:000025">
    <property type="entry name" value="ATP-dependent Clp protease subunit"/>
    <property type="match status" value="1"/>
</dbReference>
<dbReference type="InterPro" id="IPR004176">
    <property type="entry name" value="Clp_R_N"/>
</dbReference>
<evidence type="ECO:0000256" key="2">
    <source>
        <dbReference type="ARBA" id="ARBA00022741"/>
    </source>
</evidence>
<dbReference type="InterPro" id="IPR019489">
    <property type="entry name" value="Clp_ATPase_C"/>
</dbReference>
<dbReference type="CDD" id="cd00009">
    <property type="entry name" value="AAA"/>
    <property type="match status" value="1"/>
</dbReference>
<proteinExistence type="inferred from homology"/>
<sequence length="765" mass="83036">MSYRFKGFSRSAAKMLNLALSLAGQRGQRQVSTGHILLAILTQGGSPAANLLAARGVTSAKILGRVEQQPGDAACRLSPKNMMAESCKALDFAVLGAHAARMKEAQCEHVLCAILEDPTCTASRWLAELGVDVNAAAKECRQLSGQLVLPLQPKFSTPAPSRSSRASDKYGKDLTRIAAEGGLDPVFCRESELERMIEILCRRQKNNPCLVGEPGVGKTALAEALAQRIAAGRVPDTLQGRRLLSLDMASLVAGTKYRGDFEERLKNLLEEICREGNTILFVDELHTVVGAGAAEGAIDAANILKPLLARGELRMIGATTQQEYRRCMQKDPALERRFGRVLVEEPEPRQAVQILQGLASRYERFHQVVLPQRTLEAAVELSVRYLPGRFLPDKAIDLIDEAAAALHIQNQGQPGMPTLEPDQLAAVVARASGVPAERITEHQRQKLDKLEERLAQAVVGQPQAVHAVAGAVRRACTGLRDQTRPMGAFLFLGPTGVGKTHLARALASQWFGSEKALIRFDMSEYMEAHAAARLIGAPPGYVGHGEGGQLTEAVRRRPYSVVLFDEIEKAHPDVQNLLLQILEEGQLTDSEGRKTGFCHCIVLLTSNLGARHLCGQAGALGFAAGQAAQLARQKELALEEAKRFFRPELLGRMDEAVVFSPLEGAALEQITEQLLDELEQRAGRSGYRLSHTRELTQELARRGRSAYGARELRRQVSRAVEQALADSIASGQAQPGLSYTACVQQGQVCLLPGQPQADTPQPIQV</sequence>
<evidence type="ECO:0000256" key="3">
    <source>
        <dbReference type="ARBA" id="ARBA00022840"/>
    </source>
</evidence>
<evidence type="ECO:0000313" key="8">
    <source>
        <dbReference type="EMBL" id="TCL52962.1"/>
    </source>
</evidence>
<keyword evidence="8" id="KW-0645">Protease</keyword>
<evidence type="ECO:0000256" key="4">
    <source>
        <dbReference type="ARBA" id="ARBA00023186"/>
    </source>
</evidence>
<comment type="caution">
    <text evidence="8">The sequence shown here is derived from an EMBL/GenBank/DDBJ whole genome shotgun (WGS) entry which is preliminary data.</text>
</comment>
<dbReference type="Proteomes" id="UP000295184">
    <property type="component" value="Unassembled WGS sequence"/>
</dbReference>
<evidence type="ECO:0000313" key="9">
    <source>
        <dbReference type="Proteomes" id="UP000295184"/>
    </source>
</evidence>
<keyword evidence="1 5" id="KW-0677">Repeat</keyword>
<dbReference type="FunFam" id="3.40.50.300:FF:000010">
    <property type="entry name" value="Chaperone clpB 1, putative"/>
    <property type="match status" value="1"/>
</dbReference>
<dbReference type="CDD" id="cd19499">
    <property type="entry name" value="RecA-like_ClpB_Hsp104-like"/>
    <property type="match status" value="1"/>
</dbReference>
<comment type="similarity">
    <text evidence="6">Belongs to the ClpA/ClpB family.</text>
</comment>
<keyword evidence="2 6" id="KW-0547">Nucleotide-binding</keyword>
<evidence type="ECO:0000256" key="6">
    <source>
        <dbReference type="RuleBase" id="RU004432"/>
    </source>
</evidence>
<gene>
    <name evidence="8" type="ORF">EDD77_1381</name>
</gene>
<feature type="domain" description="Clp R" evidence="7">
    <location>
        <begin position="1"/>
        <end position="72"/>
    </location>
</feature>
<dbReference type="InterPro" id="IPR003959">
    <property type="entry name" value="ATPase_AAA_core"/>
</dbReference>
<dbReference type="InterPro" id="IPR050130">
    <property type="entry name" value="ClpA_ClpB"/>
</dbReference>
<organism evidence="8 9">
    <name type="scientific">Allofournierella massiliensis</name>
    <dbReference type="NCBI Taxonomy" id="1650663"/>
    <lineage>
        <taxon>Bacteria</taxon>
        <taxon>Bacillati</taxon>
        <taxon>Bacillota</taxon>
        <taxon>Clostridia</taxon>
        <taxon>Eubacteriales</taxon>
        <taxon>Oscillospiraceae</taxon>
        <taxon>Allofournierella</taxon>
    </lineage>
</organism>
<dbReference type="EMBL" id="SLUM01000038">
    <property type="protein sequence ID" value="TCL52962.1"/>
    <property type="molecule type" value="Genomic_DNA"/>
</dbReference>
<dbReference type="InterPro" id="IPR001270">
    <property type="entry name" value="ClpA/B"/>
</dbReference>
<dbReference type="PANTHER" id="PTHR11638">
    <property type="entry name" value="ATP-DEPENDENT CLP PROTEASE"/>
    <property type="match status" value="1"/>
</dbReference>
<keyword evidence="4 6" id="KW-0143">Chaperone</keyword>
<evidence type="ECO:0000259" key="7">
    <source>
        <dbReference type="PROSITE" id="PS51903"/>
    </source>
</evidence>
<dbReference type="PROSITE" id="PS51903">
    <property type="entry name" value="CLP_R"/>
    <property type="match status" value="1"/>
</dbReference>
<dbReference type="Gene3D" id="1.10.1780.10">
    <property type="entry name" value="Clp, N-terminal domain"/>
    <property type="match status" value="1"/>
</dbReference>
<dbReference type="RefSeq" id="WP_058966495.1">
    <property type="nucleotide sequence ID" value="NZ_CABKVM010000019.1"/>
</dbReference>